<sequence length="247" mass="28198">MSSPGDFDHLSGTRVVFDKGPQTWVLYEKITEGYQTMRQDEVDAGIGNPYATIKFACHDAAGPNQKGIMRIYIQIPITGTIARGPRARAPQAIAQRTHKEGQVLQSLTSKGYKVVPNLLGYQESIQDDEGCVPGGYINYIVWACVPGESIHDKEFWDRDQKYRDEVRERFRESYEELKEFGWSPTFPHLGNIIFDEATKALHISGFRFPKCIIDRSPPSTDMLYAGWGLVEPSEDPDWYINSNKWKW</sequence>
<protein>
    <submittedName>
        <fullName evidence="1">Uncharacterized protein</fullName>
    </submittedName>
</protein>
<dbReference type="EMBL" id="JBFXLS010000083">
    <property type="protein sequence ID" value="KAL2818526.1"/>
    <property type="molecule type" value="Genomic_DNA"/>
</dbReference>
<keyword evidence="2" id="KW-1185">Reference proteome</keyword>
<comment type="caution">
    <text evidence="1">The sequence shown here is derived from an EMBL/GenBank/DDBJ whole genome shotgun (WGS) entry which is preliminary data.</text>
</comment>
<name>A0ABR4HSQ4_9EURO</name>
<organism evidence="1 2">
    <name type="scientific">Aspergillus cavernicola</name>
    <dbReference type="NCBI Taxonomy" id="176166"/>
    <lineage>
        <taxon>Eukaryota</taxon>
        <taxon>Fungi</taxon>
        <taxon>Dikarya</taxon>
        <taxon>Ascomycota</taxon>
        <taxon>Pezizomycotina</taxon>
        <taxon>Eurotiomycetes</taxon>
        <taxon>Eurotiomycetidae</taxon>
        <taxon>Eurotiales</taxon>
        <taxon>Aspergillaceae</taxon>
        <taxon>Aspergillus</taxon>
        <taxon>Aspergillus subgen. Nidulantes</taxon>
    </lineage>
</organism>
<reference evidence="1 2" key="1">
    <citation type="submission" date="2024-07" db="EMBL/GenBank/DDBJ databases">
        <title>Section-level genome sequencing and comparative genomics of Aspergillus sections Usti and Cavernicolus.</title>
        <authorList>
            <consortium name="Lawrence Berkeley National Laboratory"/>
            <person name="Nybo J.L."/>
            <person name="Vesth T.C."/>
            <person name="Theobald S."/>
            <person name="Frisvad J.C."/>
            <person name="Larsen T.O."/>
            <person name="Kjaerboelling I."/>
            <person name="Rothschild-Mancinelli K."/>
            <person name="Lyhne E.K."/>
            <person name="Kogle M.E."/>
            <person name="Barry K."/>
            <person name="Clum A."/>
            <person name="Na H."/>
            <person name="Ledsgaard L."/>
            <person name="Lin J."/>
            <person name="Lipzen A."/>
            <person name="Kuo A."/>
            <person name="Riley R."/>
            <person name="Mondo S."/>
            <person name="LaButti K."/>
            <person name="Haridas S."/>
            <person name="Pangalinan J."/>
            <person name="Salamov A.A."/>
            <person name="Simmons B.A."/>
            <person name="Magnuson J.K."/>
            <person name="Chen J."/>
            <person name="Drula E."/>
            <person name="Henrissat B."/>
            <person name="Wiebenga A."/>
            <person name="Lubbers R.J."/>
            <person name="Gomes A.C."/>
            <person name="Makela M.R."/>
            <person name="Stajich J."/>
            <person name="Grigoriev I.V."/>
            <person name="Mortensen U.H."/>
            <person name="De vries R.P."/>
            <person name="Baker S.E."/>
            <person name="Andersen M.R."/>
        </authorList>
    </citation>
    <scope>NUCLEOTIDE SEQUENCE [LARGE SCALE GENOMIC DNA]</scope>
    <source>
        <strain evidence="1 2">CBS 600.67</strain>
    </source>
</reference>
<evidence type="ECO:0000313" key="1">
    <source>
        <dbReference type="EMBL" id="KAL2818526.1"/>
    </source>
</evidence>
<gene>
    <name evidence="1" type="ORF">BDW59DRAFT_175147</name>
</gene>
<evidence type="ECO:0000313" key="2">
    <source>
        <dbReference type="Proteomes" id="UP001610335"/>
    </source>
</evidence>
<dbReference type="Proteomes" id="UP001610335">
    <property type="component" value="Unassembled WGS sequence"/>
</dbReference>
<proteinExistence type="predicted"/>
<accession>A0ABR4HSQ4</accession>